<keyword evidence="3" id="KW-1185">Reference proteome</keyword>
<evidence type="ECO:0000313" key="2">
    <source>
        <dbReference type="EMBL" id="CAI2372478.1"/>
    </source>
</evidence>
<dbReference type="AlphaFoldDB" id="A0AAD1XGS9"/>
<organism evidence="2 3">
    <name type="scientific">Euplotes crassus</name>
    <dbReference type="NCBI Taxonomy" id="5936"/>
    <lineage>
        <taxon>Eukaryota</taxon>
        <taxon>Sar</taxon>
        <taxon>Alveolata</taxon>
        <taxon>Ciliophora</taxon>
        <taxon>Intramacronucleata</taxon>
        <taxon>Spirotrichea</taxon>
        <taxon>Hypotrichia</taxon>
        <taxon>Euplotida</taxon>
        <taxon>Euplotidae</taxon>
        <taxon>Moneuplotes</taxon>
    </lineage>
</organism>
<evidence type="ECO:0000313" key="3">
    <source>
        <dbReference type="Proteomes" id="UP001295684"/>
    </source>
</evidence>
<gene>
    <name evidence="2" type="ORF">ECRASSUSDP1_LOCUS13809</name>
</gene>
<reference evidence="2" key="1">
    <citation type="submission" date="2023-07" db="EMBL/GenBank/DDBJ databases">
        <authorList>
            <consortium name="AG Swart"/>
            <person name="Singh M."/>
            <person name="Singh A."/>
            <person name="Seah K."/>
            <person name="Emmerich C."/>
        </authorList>
    </citation>
    <scope>NUCLEOTIDE SEQUENCE</scope>
    <source>
        <strain evidence="2">DP1</strain>
    </source>
</reference>
<protein>
    <submittedName>
        <fullName evidence="2">Uncharacterized protein</fullName>
    </submittedName>
</protein>
<dbReference type="Proteomes" id="UP001295684">
    <property type="component" value="Unassembled WGS sequence"/>
</dbReference>
<accession>A0AAD1XGS9</accession>
<proteinExistence type="predicted"/>
<evidence type="ECO:0000256" key="1">
    <source>
        <dbReference type="SAM" id="MobiDB-lite"/>
    </source>
</evidence>
<sequence>MYSNRVETSKGDDFKTLSSLSTLRNYLNHTKSKKSCDFNKAKQQRKKTYIPSIPEAGSVVKQRVKSQMKTVDNRCKNQLNISKDLDFSEIIPQKGEKVNDKAGKIIPTKDQNIKFKISTHLKRKPLKPKPGRIGPPKSAKSALYNPKPRLNLPSSTTFFPTITERKDNKNNLPILSSLPSSALNALPSRRQQIVEKHLRMKAEQEKLNFKPKQDTLNEIIDDLPTSFNGSDFLPQDLFCTSFDSLCKENVELEANFEISEILNSNRKPAKKREIKKDEMDKTIGMTVSASEKQKEKIKVMLIVFQAYCMMKSKNPFDFRSLLRIWKNMEKGQNE</sequence>
<dbReference type="EMBL" id="CAMPGE010013765">
    <property type="protein sequence ID" value="CAI2372478.1"/>
    <property type="molecule type" value="Genomic_DNA"/>
</dbReference>
<comment type="caution">
    <text evidence="2">The sequence shown here is derived from an EMBL/GenBank/DDBJ whole genome shotgun (WGS) entry which is preliminary data.</text>
</comment>
<name>A0AAD1XGS9_EUPCR</name>
<feature type="region of interest" description="Disordered" evidence="1">
    <location>
        <begin position="124"/>
        <end position="147"/>
    </location>
</feature>